<dbReference type="EMBL" id="BORQ01000001">
    <property type="protein sequence ID" value="GIO29339.1"/>
    <property type="molecule type" value="Genomic_DNA"/>
</dbReference>
<comment type="caution">
    <text evidence="1">The sequence shown here is derived from an EMBL/GenBank/DDBJ whole genome shotgun (WGS) entry which is preliminary data.</text>
</comment>
<sequence>MNVRLLDGSGIDVVIEGEGPAILLPVNPVPIEGPQADEMRKWGADPALGRTLIEGLSRTYRVIAFDYEGHVLQVPKADTLTPEHIAADFLRIADAAGAESFAYYGYSWLALSGLQLALRTGRLSALVMGGYPPVDGPYEEMLKVTMATHEMSTANASGNHPSETAQTTEWGERSGEYDWANVEVSMSELQTRQFVTLYEHLRDFDDRTALSRLTCPRLCFAGSKDRIEYGEKWGDVTVDIVSPLIRYKDELTEAGWDVRILDGLDHTGAMQAKHVLPVLLPWLDSHLRGE</sequence>
<organism evidence="1 2">
    <name type="scientific">Paenibacillus albilobatus</name>
    <dbReference type="NCBI Taxonomy" id="2716884"/>
    <lineage>
        <taxon>Bacteria</taxon>
        <taxon>Bacillati</taxon>
        <taxon>Bacillota</taxon>
        <taxon>Bacilli</taxon>
        <taxon>Bacillales</taxon>
        <taxon>Paenibacillaceae</taxon>
        <taxon>Paenibacillus</taxon>
    </lineage>
</organism>
<gene>
    <name evidence="1" type="ORF">J2TS6_04800</name>
</gene>
<dbReference type="SUPFAM" id="SSF53474">
    <property type="entry name" value="alpha/beta-Hydrolases"/>
    <property type="match status" value="1"/>
</dbReference>
<evidence type="ECO:0000313" key="1">
    <source>
        <dbReference type="EMBL" id="GIO29339.1"/>
    </source>
</evidence>
<name>A0A919XCV8_9BACL</name>
<dbReference type="Proteomes" id="UP000679779">
    <property type="component" value="Unassembled WGS sequence"/>
</dbReference>
<keyword evidence="2" id="KW-1185">Reference proteome</keyword>
<proteinExistence type="predicted"/>
<dbReference type="InterPro" id="IPR029058">
    <property type="entry name" value="AB_hydrolase_fold"/>
</dbReference>
<reference evidence="1" key="1">
    <citation type="submission" date="2021-03" db="EMBL/GenBank/DDBJ databases">
        <title>Antimicrobial resistance genes in bacteria isolated from Japanese honey, and their potential for conferring macrolide and lincosamide resistance in the American foulbrood pathogen Paenibacillus larvae.</title>
        <authorList>
            <person name="Okamoto M."/>
            <person name="Kumagai M."/>
            <person name="Kanamori H."/>
            <person name="Takamatsu D."/>
        </authorList>
    </citation>
    <scope>NUCLEOTIDE SEQUENCE</scope>
    <source>
        <strain evidence="1">J2TS6</strain>
    </source>
</reference>
<evidence type="ECO:0000313" key="2">
    <source>
        <dbReference type="Proteomes" id="UP000679779"/>
    </source>
</evidence>
<protein>
    <recommendedName>
        <fullName evidence="3">Alpha/beta hydrolase</fullName>
    </recommendedName>
</protein>
<accession>A0A919XCV8</accession>
<dbReference type="Gene3D" id="3.40.50.1820">
    <property type="entry name" value="alpha/beta hydrolase"/>
    <property type="match status" value="1"/>
</dbReference>
<evidence type="ECO:0008006" key="3">
    <source>
        <dbReference type="Google" id="ProtNLM"/>
    </source>
</evidence>
<dbReference type="AlphaFoldDB" id="A0A919XCV8"/>
<dbReference type="RefSeq" id="WP_160038206.1">
    <property type="nucleotide sequence ID" value="NZ_BORQ01000001.1"/>
</dbReference>